<proteinExistence type="predicted"/>
<keyword evidence="2" id="KW-1185">Reference proteome</keyword>
<evidence type="ECO:0000313" key="1">
    <source>
        <dbReference type="EMBL" id="KAG5461404.1"/>
    </source>
</evidence>
<dbReference type="EMBL" id="JAEFCI010003713">
    <property type="protein sequence ID" value="KAG5461404.1"/>
    <property type="molecule type" value="Genomic_DNA"/>
</dbReference>
<sequence>MRWRLGATGFPTKLPLNSVRLPIAWMPWTVSLAISFSRNVGPGCRARE</sequence>
<evidence type="ECO:0000313" key="2">
    <source>
        <dbReference type="Proteomes" id="UP000673691"/>
    </source>
</evidence>
<dbReference type="AlphaFoldDB" id="A0A8H7ZY24"/>
<accession>A0A8H7ZY24</accession>
<protein>
    <submittedName>
        <fullName evidence="1">Uncharacterized protein</fullName>
    </submittedName>
</protein>
<gene>
    <name evidence="1" type="ORF">BJ554DRAFT_6411</name>
</gene>
<comment type="caution">
    <text evidence="1">The sequence shown here is derived from an EMBL/GenBank/DDBJ whole genome shotgun (WGS) entry which is preliminary data.</text>
</comment>
<organism evidence="1 2">
    <name type="scientific">Olpidium bornovanus</name>
    <dbReference type="NCBI Taxonomy" id="278681"/>
    <lineage>
        <taxon>Eukaryota</taxon>
        <taxon>Fungi</taxon>
        <taxon>Fungi incertae sedis</taxon>
        <taxon>Olpidiomycota</taxon>
        <taxon>Olpidiomycotina</taxon>
        <taxon>Olpidiomycetes</taxon>
        <taxon>Olpidiales</taxon>
        <taxon>Olpidiaceae</taxon>
        <taxon>Olpidium</taxon>
    </lineage>
</organism>
<reference evidence="1 2" key="1">
    <citation type="journal article" name="Sci. Rep.">
        <title>Genome-scale phylogenetic analyses confirm Olpidium as the closest living zoosporic fungus to the non-flagellated, terrestrial fungi.</title>
        <authorList>
            <person name="Chang Y."/>
            <person name="Rochon D."/>
            <person name="Sekimoto S."/>
            <person name="Wang Y."/>
            <person name="Chovatia M."/>
            <person name="Sandor L."/>
            <person name="Salamov A."/>
            <person name="Grigoriev I.V."/>
            <person name="Stajich J.E."/>
            <person name="Spatafora J.W."/>
        </authorList>
    </citation>
    <scope>NUCLEOTIDE SEQUENCE [LARGE SCALE GENOMIC DNA]</scope>
    <source>
        <strain evidence="1">S191</strain>
    </source>
</reference>
<dbReference type="Proteomes" id="UP000673691">
    <property type="component" value="Unassembled WGS sequence"/>
</dbReference>
<name>A0A8H7ZY24_9FUNG</name>